<dbReference type="Pfam" id="PF00501">
    <property type="entry name" value="AMP-binding"/>
    <property type="match status" value="2"/>
</dbReference>
<dbReference type="Gene3D" id="3.30.300.30">
    <property type="match status" value="2"/>
</dbReference>
<keyword evidence="10" id="KW-1185">Reference proteome</keyword>
<accession>A0ABV6DTF5</accession>
<feature type="domain" description="Carrier" evidence="8">
    <location>
        <begin position="974"/>
        <end position="1049"/>
    </location>
</feature>
<dbReference type="Gene3D" id="1.10.1200.10">
    <property type="entry name" value="ACP-like"/>
    <property type="match status" value="2"/>
</dbReference>
<name>A0ABV6DTF5_9BACL</name>
<dbReference type="NCBIfam" id="NF003417">
    <property type="entry name" value="PRK04813.1"/>
    <property type="match status" value="2"/>
</dbReference>
<comment type="caution">
    <text evidence="9">The sequence shown here is derived from an EMBL/GenBank/DDBJ whole genome shotgun (WGS) entry which is preliminary data.</text>
</comment>
<evidence type="ECO:0000256" key="2">
    <source>
        <dbReference type="ARBA" id="ARBA00006432"/>
    </source>
</evidence>
<evidence type="ECO:0000256" key="1">
    <source>
        <dbReference type="ARBA" id="ARBA00001957"/>
    </source>
</evidence>
<gene>
    <name evidence="9" type="ORF">ACFFK0_26225</name>
</gene>
<evidence type="ECO:0000256" key="5">
    <source>
        <dbReference type="ARBA" id="ARBA00022737"/>
    </source>
</evidence>
<dbReference type="Proteomes" id="UP001589776">
    <property type="component" value="Unassembled WGS sequence"/>
</dbReference>
<dbReference type="InterPro" id="IPR000873">
    <property type="entry name" value="AMP-dep_synth/lig_dom"/>
</dbReference>
<dbReference type="NCBIfam" id="TIGR01733">
    <property type="entry name" value="AA-adenyl-dom"/>
    <property type="match status" value="2"/>
</dbReference>
<dbReference type="SUPFAM" id="SSF47336">
    <property type="entry name" value="ACP-like"/>
    <property type="match status" value="2"/>
</dbReference>
<keyword evidence="3" id="KW-0596">Phosphopantetheine</keyword>
<dbReference type="InterPro" id="IPR020806">
    <property type="entry name" value="PKS_PP-bd"/>
</dbReference>
<evidence type="ECO:0000256" key="7">
    <source>
        <dbReference type="ARBA" id="ARBA00023268"/>
    </source>
</evidence>
<dbReference type="SUPFAM" id="SSF56801">
    <property type="entry name" value="Acetyl-CoA synthetase-like"/>
    <property type="match status" value="2"/>
</dbReference>
<dbReference type="SMART" id="SM00823">
    <property type="entry name" value="PKS_PP"/>
    <property type="match status" value="2"/>
</dbReference>
<dbReference type="CDD" id="cd19531">
    <property type="entry name" value="LCL_NRPS-like"/>
    <property type="match status" value="2"/>
</dbReference>
<comment type="similarity">
    <text evidence="2">Belongs to the ATP-dependent AMP-binding enzyme family.</text>
</comment>
<keyword evidence="6" id="KW-0045">Antibiotic biosynthesis</keyword>
<keyword evidence="5" id="KW-0677">Repeat</keyword>
<dbReference type="EMBL" id="JBHLWN010000105">
    <property type="protein sequence ID" value="MFC0215899.1"/>
    <property type="molecule type" value="Genomic_DNA"/>
</dbReference>
<dbReference type="InterPro" id="IPR025110">
    <property type="entry name" value="AMP-bd_C"/>
</dbReference>
<keyword evidence="7" id="KW-0511">Multifunctional enzyme</keyword>
<dbReference type="RefSeq" id="WP_377473531.1">
    <property type="nucleotide sequence ID" value="NZ_JBHLWN010000105.1"/>
</dbReference>
<evidence type="ECO:0000259" key="8">
    <source>
        <dbReference type="PROSITE" id="PS50075"/>
    </source>
</evidence>
<dbReference type="Gene3D" id="3.30.559.10">
    <property type="entry name" value="Chloramphenicol acetyltransferase-like domain"/>
    <property type="match status" value="3"/>
</dbReference>
<proteinExistence type="inferred from homology"/>
<evidence type="ECO:0000256" key="6">
    <source>
        <dbReference type="ARBA" id="ARBA00023194"/>
    </source>
</evidence>
<dbReference type="PANTHER" id="PTHR45527:SF1">
    <property type="entry name" value="FATTY ACID SYNTHASE"/>
    <property type="match status" value="1"/>
</dbReference>
<protein>
    <submittedName>
        <fullName evidence="9">Amino acid adenylation domain-containing protein</fullName>
    </submittedName>
</protein>
<organism evidence="9 10">
    <name type="scientific">Paenibacillus chartarius</name>
    <dbReference type="NCBI Taxonomy" id="747481"/>
    <lineage>
        <taxon>Bacteria</taxon>
        <taxon>Bacillati</taxon>
        <taxon>Bacillota</taxon>
        <taxon>Bacilli</taxon>
        <taxon>Bacillales</taxon>
        <taxon>Paenibacillaceae</taxon>
        <taxon>Paenibacillus</taxon>
    </lineage>
</organism>
<comment type="cofactor">
    <cofactor evidence="1">
        <name>pantetheine 4'-phosphate</name>
        <dbReference type="ChEBI" id="CHEBI:47942"/>
    </cofactor>
</comment>
<dbReference type="Gene3D" id="2.30.38.10">
    <property type="entry name" value="Luciferase, Domain 3"/>
    <property type="match status" value="2"/>
</dbReference>
<evidence type="ECO:0000256" key="3">
    <source>
        <dbReference type="ARBA" id="ARBA00022450"/>
    </source>
</evidence>
<evidence type="ECO:0000313" key="10">
    <source>
        <dbReference type="Proteomes" id="UP001589776"/>
    </source>
</evidence>
<evidence type="ECO:0000313" key="9">
    <source>
        <dbReference type="EMBL" id="MFC0215899.1"/>
    </source>
</evidence>
<dbReference type="PROSITE" id="PS50075">
    <property type="entry name" value="CARRIER"/>
    <property type="match status" value="2"/>
</dbReference>
<dbReference type="PROSITE" id="PS00012">
    <property type="entry name" value="PHOSPHOPANTETHEINE"/>
    <property type="match status" value="1"/>
</dbReference>
<dbReference type="InterPro" id="IPR009081">
    <property type="entry name" value="PP-bd_ACP"/>
</dbReference>
<feature type="domain" description="Carrier" evidence="8">
    <location>
        <begin position="2019"/>
        <end position="2094"/>
    </location>
</feature>
<dbReference type="PANTHER" id="PTHR45527">
    <property type="entry name" value="NONRIBOSOMAL PEPTIDE SYNTHETASE"/>
    <property type="match status" value="1"/>
</dbReference>
<keyword evidence="4" id="KW-0597">Phosphoprotein</keyword>
<dbReference type="InterPro" id="IPR036736">
    <property type="entry name" value="ACP-like_sf"/>
</dbReference>
<dbReference type="Pfam" id="PF13193">
    <property type="entry name" value="AMP-binding_C"/>
    <property type="match status" value="2"/>
</dbReference>
<dbReference type="InterPro" id="IPR020845">
    <property type="entry name" value="AMP-binding_CS"/>
</dbReference>
<dbReference type="PROSITE" id="PS00455">
    <property type="entry name" value="AMP_BINDING"/>
    <property type="match status" value="2"/>
</dbReference>
<evidence type="ECO:0000256" key="4">
    <source>
        <dbReference type="ARBA" id="ARBA00022553"/>
    </source>
</evidence>
<reference evidence="9 10" key="1">
    <citation type="submission" date="2024-09" db="EMBL/GenBank/DDBJ databases">
        <authorList>
            <person name="Sun Q."/>
            <person name="Mori K."/>
        </authorList>
    </citation>
    <scope>NUCLEOTIDE SEQUENCE [LARGE SCALE GENOMIC DNA]</scope>
    <source>
        <strain evidence="9 10">CCM 7759</strain>
    </source>
</reference>
<dbReference type="Gene3D" id="3.40.50.980">
    <property type="match status" value="4"/>
</dbReference>
<dbReference type="InterPro" id="IPR006162">
    <property type="entry name" value="Ppantetheine_attach_site"/>
</dbReference>
<dbReference type="CDD" id="cd19543">
    <property type="entry name" value="DCL_NRPS"/>
    <property type="match status" value="1"/>
</dbReference>
<sequence length="2551" mass="283289">MSSFKKEHVKDMYYLSPMQEGMLFHTLLHPGGAYFEQMTVRIRGELDIALFEQSMNRIIERYDVFRTTFLYEKIKRPVQVVLKQRSLQIEVVDVTGLPADEQLARLETFKRKDRETGFDLSRDIPTRMIVFKLGAGEYEMIWSHHHILMDGWCLGIIINELFKIYGHLKRGETPALPPVQPYSTYIQWLEKQNKEEALGYWRELLGDYEQAASLPKRAAPGGLYKQAELKFSFGVDLSRRLQELASKCQVTLNTLFQTLWGVLLQRYNHTDDIVFGSVVSGRPSELPGIETMVGLFINTIPVRIRSAGTETFSELTAAVQRLAVASERFDYMPLYEIQNVTPLKQDLLNHIVVFENYPIEKEVAESGSEDVLGFDASDVSMFEQTSYDMNILVLPSEDVTVKFNFNAAVYDPAMLETLGGHLRMLAEQAVADPGIAVSAMRLITGHEEELLARFNDTAADYPADQTVHGWFEEQAGRTPDAVAVVFGGQRVTYGQLNDNANRLAHALIRHGVAPDQPVGIMADRSIEYVTGVLAVLKAGGAFVPIDPDYPEDRASYMLDNSGAKLLLTQLQLVGKASTIAGKERELLLLQPELYAAESARNPNAGAASGSLLYVIYTSGTTGRPKGVMLEHKNLVNLLAFEFQKTNVSYNGKVLQYTTISFDVCYQEIFSTLLSGGTLHLIDNDTKRSVEKLTAYVTQEEIPVLFLPVSFLKFVFNEQEYVDMFPSCVRHIITAGEQLVVPNRLRTYLRERGVTLHNHYGPSETHVVTTLTMSSEEDIAELPTIGRPISNTSIHIVSNGLQLQPVGIVGELYIAGDSVGRGYIGNDELTAEKFTESPFRTGERMYRTGDLARWLPDGEIEFLGRIDHQVKIRGHRIELGEIESRLLNHASVTEAAVLAYDDGKGGKYLCAYVAAAEQLTAAELREHVLAALPDYMVPSYFIQLPKLPLTPNGKTDRRALPLPEGGPNGGEAFVEPRNELERTLAAIWSDVLGVERVGIRDNFFTLGGHSLKAMMLVSRMNKQCETDVPLKVLFERPTIEALSAYMSGSDAEASAAPSSIPRAPVQQFYPVSSAQKRMFVLSQLSGVHTGYNIPGVFILEGELDLNRFQSAMEKLVDRHESLRTSFEVVNGEPVQRVHDKVPFSVTVVEATGLQVEPEALAERFIRPFDLTSAPLFRAELVKLAGNRHLFMFDMHHIVADGVSLSIIIGEFTALYRGEVLPQLRIQYKDYAVWQNGTLSSDELSKKEAYWLERFGGEVPLLDLPTDLPRPAVRSFAGHHQSLQLTPELSGQLERLAAKEGATLYMVLLAAYYGLLYKYTGQTDIIVGTPVAGRTHADLEPVVGMFVNTVALRAAPEGGKTFRQLLAEVKQEALQAFDYQDYPYETLLEKLNIPRDLSRNPLFDVLFMVQNMTPAGGEPDGLELTPCTFGNPVSKFDLTMLAEPSETGITLGVEYCTALFREQTIERMLRHFAELLDAIVSAPDAPLAEIAILTESERRELLVSFNAIGAEFSANRSIPQLFDEQAARTPEALAVRMDDRRLSYGELQSESAQLAAVLRRAGVGAETIVGVIMERSVEMVVTILAILKAGGAYVPIDIDYPQERIRYIVQDSGAKLIVTRERERDQVAGLVGDGPQLIAYESVTAHAAADAEDTPLPAVRPTDLAYVIYTSGTTGMPKGTMLEHTGIANLQMYFREHYGIGPGDRIAQFASSSFDASVWEMFMALLTGASLHLVPKDALNDYVSFEAFMNREEITVATLPPTFAVHLEPERLPHVRRLITAGSATTRELVGRWLGRAAYVNAYGPTETTICATACEVTEQLLESPGSVPIGGPLPNTSVYIVNRDGQLQPVGVPGELCVGGVGLARGYLHRPELTAEKFVANPFVSGERMYRTGDLARWLPDGHIEYMGRIDHQVKIRGYRIELGEIEASMLKHPELTEAIAIAHRDERGDAYLCAYYTAETALDAADLREHLSALLPSFMLPSHLIRLERMPLTSNGKIDRTALKKPAELGLDGSAAYEEPRTPTERTLAEMWSELLGVPQVGRNDDFFRLGGHSLKAMSLVAKVVQSFGVKLELSALFERTTLAALASAIDGGDREPLPAIEPLPLQPHYEVSPAQRRMFIMHQYESGGTGYNMPGAMVVEGELDPDRLEDAFRAIIKRHEAFRTTFTTVGGEPVQVIHDDVPFEMAFRDAGGRDIDTLLREFVQPFELEQAPLLRVGLIALDRSRHLLLIDMHHIVSDGVTMSVLIGELAELYAGRELPELKVQYKDFAAWQNRLFASPAFERMEAFWSGQFAGGAPQLALPTDFPRPNKRSFQGDSITFHAGAELRRQLHRVREETGATLFMLLLAAYNVLLAKYAGQDDIVVGTPAAGRPHAELEGVVGMFVNTLALRNYPRAELTFADFVADLKARTLAAFEHQDYPLEQLVAKLELHRDLSRNPLFDTVFSMQNIQGRNDSDDLLNGLSFTPYEAGSTIAKFDLTLSAIEEDEGIRFCFEYATSLFRRDTADRLATDLLKVLEAVANDPNVRIADIVLIEAGQLDNVLGDNVQFHF</sequence>
<dbReference type="Pfam" id="PF00668">
    <property type="entry name" value="Condensation"/>
    <property type="match status" value="3"/>
</dbReference>
<dbReference type="Pfam" id="PF00550">
    <property type="entry name" value="PP-binding"/>
    <property type="match status" value="2"/>
</dbReference>
<dbReference type="SUPFAM" id="SSF52777">
    <property type="entry name" value="CoA-dependent acyltransferases"/>
    <property type="match status" value="6"/>
</dbReference>
<dbReference type="Gene3D" id="3.30.559.30">
    <property type="entry name" value="Nonribosomal peptide synthetase, condensation domain"/>
    <property type="match status" value="3"/>
</dbReference>
<dbReference type="InterPro" id="IPR010071">
    <property type="entry name" value="AA_adenyl_dom"/>
</dbReference>
<dbReference type="InterPro" id="IPR001242">
    <property type="entry name" value="Condensation_dom"/>
</dbReference>
<dbReference type="InterPro" id="IPR023213">
    <property type="entry name" value="CAT-like_dom_sf"/>
</dbReference>
<dbReference type="InterPro" id="IPR045851">
    <property type="entry name" value="AMP-bd_C_sf"/>
</dbReference>